<comment type="caution">
    <text evidence="1">The sequence shown here is derived from an EMBL/GenBank/DDBJ whole genome shotgun (WGS) entry which is preliminary data.</text>
</comment>
<proteinExistence type="predicted"/>
<accession>A0AAE1D6P4</accession>
<reference evidence="1" key="1">
    <citation type="journal article" date="2023" name="G3 (Bethesda)">
        <title>A reference genome for the long-term kleptoplast-retaining sea slug Elysia crispata morphotype clarki.</title>
        <authorList>
            <person name="Eastman K.E."/>
            <person name="Pendleton A.L."/>
            <person name="Shaikh M.A."/>
            <person name="Suttiyut T."/>
            <person name="Ogas R."/>
            <person name="Tomko P."/>
            <person name="Gavelis G."/>
            <person name="Widhalm J.R."/>
            <person name="Wisecaver J.H."/>
        </authorList>
    </citation>
    <scope>NUCLEOTIDE SEQUENCE</scope>
    <source>
        <strain evidence="1">ECLA1</strain>
    </source>
</reference>
<dbReference type="AlphaFoldDB" id="A0AAE1D6P4"/>
<keyword evidence="2" id="KW-1185">Reference proteome</keyword>
<name>A0AAE1D6P4_9GAST</name>
<evidence type="ECO:0000313" key="1">
    <source>
        <dbReference type="EMBL" id="KAK3759419.1"/>
    </source>
</evidence>
<dbReference type="Proteomes" id="UP001283361">
    <property type="component" value="Unassembled WGS sequence"/>
</dbReference>
<gene>
    <name evidence="1" type="ORF">RRG08_047307</name>
</gene>
<sequence length="183" mass="20490">MAILTAVCAESAICTPDLLISAVIIGYRHCTLSSPGRQPRMPYLLLVISHDIRWSPIISTCPTEWRLSGSYAASVLRFHRDVINESNTNILRTAILVRECEGYSNVIEIRFCIDDSYWGKVLYLGILNQGERIVGTLNMVVTSKGSKRKSTRKLLRPATLSLPEKTFIELELCKKIYEVSGVA</sequence>
<protein>
    <submittedName>
        <fullName evidence="1">Uncharacterized protein</fullName>
    </submittedName>
</protein>
<evidence type="ECO:0000313" key="2">
    <source>
        <dbReference type="Proteomes" id="UP001283361"/>
    </source>
</evidence>
<organism evidence="1 2">
    <name type="scientific">Elysia crispata</name>
    <name type="common">lettuce slug</name>
    <dbReference type="NCBI Taxonomy" id="231223"/>
    <lineage>
        <taxon>Eukaryota</taxon>
        <taxon>Metazoa</taxon>
        <taxon>Spiralia</taxon>
        <taxon>Lophotrochozoa</taxon>
        <taxon>Mollusca</taxon>
        <taxon>Gastropoda</taxon>
        <taxon>Heterobranchia</taxon>
        <taxon>Euthyneura</taxon>
        <taxon>Panpulmonata</taxon>
        <taxon>Sacoglossa</taxon>
        <taxon>Placobranchoidea</taxon>
        <taxon>Plakobranchidae</taxon>
        <taxon>Elysia</taxon>
    </lineage>
</organism>
<dbReference type="EMBL" id="JAWDGP010005126">
    <property type="protein sequence ID" value="KAK3759419.1"/>
    <property type="molecule type" value="Genomic_DNA"/>
</dbReference>